<feature type="domain" description="YceM-like C-terminal" evidence="2">
    <location>
        <begin position="130"/>
        <end position="244"/>
    </location>
</feature>
<gene>
    <name evidence="3" type="ORF">IV74_GL001232</name>
</gene>
<dbReference type="AlphaFoldDB" id="A0A0R2I338"/>
<name>A0A0R2I338_CARDV</name>
<dbReference type="Proteomes" id="UP000051658">
    <property type="component" value="Unassembled WGS sequence"/>
</dbReference>
<evidence type="ECO:0000259" key="1">
    <source>
        <dbReference type="Pfam" id="PF01408"/>
    </source>
</evidence>
<comment type="caution">
    <text evidence="3">The sequence shown here is derived from an EMBL/GenBank/DDBJ whole genome shotgun (WGS) entry which is preliminary data.</text>
</comment>
<proteinExistence type="predicted"/>
<dbReference type="InterPro" id="IPR051317">
    <property type="entry name" value="Gfo/Idh/MocA_oxidoreduct"/>
</dbReference>
<dbReference type="Gene3D" id="3.40.50.720">
    <property type="entry name" value="NAD(P)-binding Rossmann-like Domain"/>
    <property type="match status" value="1"/>
</dbReference>
<dbReference type="InterPro" id="IPR000683">
    <property type="entry name" value="Gfo/Idh/MocA-like_OxRdtase_N"/>
</dbReference>
<evidence type="ECO:0000259" key="2">
    <source>
        <dbReference type="Pfam" id="PF21378"/>
    </source>
</evidence>
<protein>
    <submittedName>
        <fullName evidence="3">Oxidoreductase</fullName>
    </submittedName>
</protein>
<dbReference type="EMBL" id="JQBS01000001">
    <property type="protein sequence ID" value="KRN57974.1"/>
    <property type="molecule type" value="Genomic_DNA"/>
</dbReference>
<keyword evidence="4" id="KW-1185">Reference proteome</keyword>
<sequence>MKKMKKIGVIGLGGIAQKAYLPVMMTMSDEVDWHFYTRNQEKLAKIGKQYRVEKLYSTIEQLIESGITMAFVHTATETHGQIIKQLLENKIHVYVDKPISENLEEVKELMELASEKKVQLVTGFNRRFAPMIQKLKAVPEKNMLFIQKNKTNSQTKVQRGIYDMFIHVLDTAVYLLDEPILKTSYHLKTEGEYLKNCVMEIITENSICIASMNYMSGANTETAEVMSTVGGTHRVVNLTEYEGNQNGEKTIIEFGDWETTLEKRGFAPIIRKFIEGVETGEAAVSMDSALTSHQLCQKIVNGEIKHTL</sequence>
<dbReference type="eggNOG" id="COG0673">
    <property type="taxonomic scope" value="Bacteria"/>
</dbReference>
<dbReference type="Pfam" id="PF21378">
    <property type="entry name" value="YceM-like_C"/>
    <property type="match status" value="1"/>
</dbReference>
<dbReference type="SUPFAM" id="SSF51735">
    <property type="entry name" value="NAD(P)-binding Rossmann-fold domains"/>
    <property type="match status" value="1"/>
</dbReference>
<dbReference type="InterPro" id="IPR048477">
    <property type="entry name" value="YceM-like_C"/>
</dbReference>
<accession>A0A0R2I338</accession>
<evidence type="ECO:0000313" key="3">
    <source>
        <dbReference type="EMBL" id="KRN57974.1"/>
    </source>
</evidence>
<dbReference type="Gene3D" id="3.30.360.10">
    <property type="entry name" value="Dihydrodipicolinate Reductase, domain 2"/>
    <property type="match status" value="1"/>
</dbReference>
<dbReference type="PATRIC" id="fig|1449336.4.peg.1258"/>
<dbReference type="PANTHER" id="PTHR43708:SF4">
    <property type="entry name" value="OXIDOREDUCTASE YCEM-RELATED"/>
    <property type="match status" value="1"/>
</dbReference>
<dbReference type="GO" id="GO:0000166">
    <property type="term" value="F:nucleotide binding"/>
    <property type="evidence" value="ECO:0007669"/>
    <property type="project" value="InterPro"/>
</dbReference>
<dbReference type="Pfam" id="PF01408">
    <property type="entry name" value="GFO_IDH_MocA"/>
    <property type="match status" value="1"/>
</dbReference>
<dbReference type="PANTHER" id="PTHR43708">
    <property type="entry name" value="CONSERVED EXPRESSED OXIDOREDUCTASE (EUROFUNG)"/>
    <property type="match status" value="1"/>
</dbReference>
<feature type="domain" description="Gfo/Idh/MocA-like oxidoreductase N-terminal" evidence="1">
    <location>
        <begin position="6"/>
        <end position="124"/>
    </location>
</feature>
<organism evidence="3 4">
    <name type="scientific">Carnobacterium divergens DSM 20623</name>
    <dbReference type="NCBI Taxonomy" id="1449336"/>
    <lineage>
        <taxon>Bacteria</taxon>
        <taxon>Bacillati</taxon>
        <taxon>Bacillota</taxon>
        <taxon>Bacilli</taxon>
        <taxon>Lactobacillales</taxon>
        <taxon>Carnobacteriaceae</taxon>
        <taxon>Carnobacterium</taxon>
    </lineage>
</organism>
<dbReference type="SUPFAM" id="SSF55347">
    <property type="entry name" value="Glyceraldehyde-3-phosphate dehydrogenase-like, C-terminal domain"/>
    <property type="match status" value="1"/>
</dbReference>
<evidence type="ECO:0000313" key="4">
    <source>
        <dbReference type="Proteomes" id="UP000051658"/>
    </source>
</evidence>
<dbReference type="InterPro" id="IPR036291">
    <property type="entry name" value="NAD(P)-bd_dom_sf"/>
</dbReference>
<reference evidence="3 4" key="1">
    <citation type="journal article" date="2015" name="Genome Announc.">
        <title>Expanding the biotechnology potential of lactobacilli through comparative genomics of 213 strains and associated genera.</title>
        <authorList>
            <person name="Sun Z."/>
            <person name="Harris H.M."/>
            <person name="McCann A."/>
            <person name="Guo C."/>
            <person name="Argimon S."/>
            <person name="Zhang W."/>
            <person name="Yang X."/>
            <person name="Jeffery I.B."/>
            <person name="Cooney J.C."/>
            <person name="Kagawa T.F."/>
            <person name="Liu W."/>
            <person name="Song Y."/>
            <person name="Salvetti E."/>
            <person name="Wrobel A."/>
            <person name="Rasinkangas P."/>
            <person name="Parkhill J."/>
            <person name="Rea M.C."/>
            <person name="O'Sullivan O."/>
            <person name="Ritari J."/>
            <person name="Douillard F.P."/>
            <person name="Paul Ross R."/>
            <person name="Yang R."/>
            <person name="Briner A.E."/>
            <person name="Felis G.E."/>
            <person name="de Vos W.M."/>
            <person name="Barrangou R."/>
            <person name="Klaenhammer T.R."/>
            <person name="Caufield P.W."/>
            <person name="Cui Y."/>
            <person name="Zhang H."/>
            <person name="O'Toole P.W."/>
        </authorList>
    </citation>
    <scope>NUCLEOTIDE SEQUENCE [LARGE SCALE GENOMIC DNA]</scope>
    <source>
        <strain evidence="3 4">DSM 20623</strain>
    </source>
</reference>